<evidence type="ECO:0000313" key="6">
    <source>
        <dbReference type="Proteomes" id="UP000004374"/>
    </source>
</evidence>
<dbReference type="GO" id="GO:0043565">
    <property type="term" value="F:sequence-specific DNA binding"/>
    <property type="evidence" value="ECO:0007669"/>
    <property type="project" value="InterPro"/>
</dbReference>
<dbReference type="PROSITE" id="PS01124">
    <property type="entry name" value="HTH_ARAC_FAMILY_2"/>
    <property type="match status" value="1"/>
</dbReference>
<dbReference type="AlphaFoldDB" id="I1DVB1"/>
<evidence type="ECO:0000313" key="5">
    <source>
        <dbReference type="EMBL" id="GAB57989.1"/>
    </source>
</evidence>
<dbReference type="STRING" id="562729.RNAN_0960"/>
<dbReference type="GO" id="GO:0003700">
    <property type="term" value="F:DNA-binding transcription factor activity"/>
    <property type="evidence" value="ECO:0007669"/>
    <property type="project" value="InterPro"/>
</dbReference>
<dbReference type="Proteomes" id="UP000004374">
    <property type="component" value="Unassembled WGS sequence"/>
</dbReference>
<sequence length="305" mass="33581">MNEPTALSFNQWYCMGEQAAYVRTSKSPGGILDLLEVVRPAGDMSRPALPEIVLYEDLLGGSRVVGNLGGGRFDLRSEKGGLTLAAPNFATAAVMEQSHQLRSLAFSMDKWKGVLDEATEGRFSFDNSFLYGRVFDSPAIRAALRKLWALSEEEGAPSRLLAQAAGCEILAELCRIGGAQFTPAKGGLAPWAKRHCQEFMRARLSQDISLDELAAEAQLSPYHFARMFKQSFGVPPRIYFTQLRMEKACELLALTNLTLTEIAFNVGYSSSQVLARVFFKHQQLSPSDYRRAVRGQSGFVPGALK</sequence>
<evidence type="ECO:0000259" key="4">
    <source>
        <dbReference type="PROSITE" id="PS01124"/>
    </source>
</evidence>
<proteinExistence type="predicted"/>
<gene>
    <name evidence="5" type="ORF">RNAN_0960</name>
</gene>
<evidence type="ECO:0000256" key="2">
    <source>
        <dbReference type="ARBA" id="ARBA00023125"/>
    </source>
</evidence>
<keyword evidence="6" id="KW-1185">Reference proteome</keyword>
<dbReference type="RefSeq" id="WP_008219267.1">
    <property type="nucleotide sequence ID" value="NZ_BAFK01000004.1"/>
</dbReference>
<organism evidence="5 6">
    <name type="scientific">Rheinheimera nanhaiensis E407-8</name>
    <dbReference type="NCBI Taxonomy" id="562729"/>
    <lineage>
        <taxon>Bacteria</taxon>
        <taxon>Pseudomonadati</taxon>
        <taxon>Pseudomonadota</taxon>
        <taxon>Gammaproteobacteria</taxon>
        <taxon>Chromatiales</taxon>
        <taxon>Chromatiaceae</taxon>
        <taxon>Rheinheimera</taxon>
    </lineage>
</organism>
<keyword evidence="1" id="KW-0805">Transcription regulation</keyword>
<dbReference type="Gene3D" id="1.10.10.60">
    <property type="entry name" value="Homeodomain-like"/>
    <property type="match status" value="2"/>
</dbReference>
<evidence type="ECO:0000256" key="1">
    <source>
        <dbReference type="ARBA" id="ARBA00023015"/>
    </source>
</evidence>
<dbReference type="Pfam" id="PF12833">
    <property type="entry name" value="HTH_18"/>
    <property type="match status" value="1"/>
</dbReference>
<dbReference type="EMBL" id="BAFK01000004">
    <property type="protein sequence ID" value="GAB57989.1"/>
    <property type="molecule type" value="Genomic_DNA"/>
</dbReference>
<dbReference type="SUPFAM" id="SSF46689">
    <property type="entry name" value="Homeodomain-like"/>
    <property type="match status" value="2"/>
</dbReference>
<accession>I1DVB1</accession>
<comment type="caution">
    <text evidence="5">The sequence shown here is derived from an EMBL/GenBank/DDBJ whole genome shotgun (WGS) entry which is preliminary data.</text>
</comment>
<protein>
    <submittedName>
        <fullName evidence="5">Transcriptional regulatory protein</fullName>
    </submittedName>
</protein>
<feature type="domain" description="HTH araC/xylS-type" evidence="4">
    <location>
        <begin position="194"/>
        <end position="292"/>
    </location>
</feature>
<evidence type="ECO:0000256" key="3">
    <source>
        <dbReference type="ARBA" id="ARBA00023163"/>
    </source>
</evidence>
<dbReference type="SMART" id="SM00342">
    <property type="entry name" value="HTH_ARAC"/>
    <property type="match status" value="1"/>
</dbReference>
<dbReference type="PANTHER" id="PTHR46796">
    <property type="entry name" value="HTH-TYPE TRANSCRIPTIONAL ACTIVATOR RHAS-RELATED"/>
    <property type="match status" value="1"/>
</dbReference>
<reference evidence="5 6" key="1">
    <citation type="journal article" date="2012" name="J. Bacteriol.">
        <title>Genome Sequence of the Protease-Producing Bacterium Rheinheimera nanhaiensis E407-8T, Isolated from Deep-Sea Sediment of the South China Sea.</title>
        <authorList>
            <person name="Zhang X.-Y."/>
            <person name="Zhang Y.-J."/>
            <person name="Qin Q.-L."/>
            <person name="Xie B.-B."/>
            <person name="Chen X.-L."/>
            <person name="Zhou B.-C."/>
            <person name="Zhang Y.-Z."/>
        </authorList>
    </citation>
    <scope>NUCLEOTIDE SEQUENCE [LARGE SCALE GENOMIC DNA]</scope>
    <source>
        <strain evidence="5 6">E407-8</strain>
    </source>
</reference>
<dbReference type="InterPro" id="IPR050204">
    <property type="entry name" value="AraC_XylS_family_regulators"/>
</dbReference>
<dbReference type="InterPro" id="IPR009057">
    <property type="entry name" value="Homeodomain-like_sf"/>
</dbReference>
<keyword evidence="3" id="KW-0804">Transcription</keyword>
<dbReference type="InterPro" id="IPR018060">
    <property type="entry name" value="HTH_AraC"/>
</dbReference>
<dbReference type="OrthoDB" id="282744at2"/>
<keyword evidence="2" id="KW-0238">DNA-binding</keyword>
<name>I1DVB1_9GAMM</name>